<dbReference type="PROSITE" id="PS00670">
    <property type="entry name" value="D_2_HYDROXYACID_DH_2"/>
    <property type="match status" value="1"/>
</dbReference>
<keyword evidence="1" id="KW-0560">Oxidoreductase</keyword>
<dbReference type="GO" id="GO:0030267">
    <property type="term" value="F:glyoxylate reductase (NADPH) activity"/>
    <property type="evidence" value="ECO:0007669"/>
    <property type="project" value="TreeGrafter"/>
</dbReference>
<dbReference type="SUPFAM" id="SSF52283">
    <property type="entry name" value="Formate/glycerate dehydrogenase catalytic domain-like"/>
    <property type="match status" value="1"/>
</dbReference>
<organism evidence="4 5">
    <name type="scientific">Phytoactinopolyspora halotolerans</name>
    <dbReference type="NCBI Taxonomy" id="1981512"/>
    <lineage>
        <taxon>Bacteria</taxon>
        <taxon>Bacillati</taxon>
        <taxon>Actinomycetota</taxon>
        <taxon>Actinomycetes</taxon>
        <taxon>Jiangellales</taxon>
        <taxon>Jiangellaceae</taxon>
        <taxon>Phytoactinopolyspora</taxon>
    </lineage>
</organism>
<evidence type="ECO:0000256" key="2">
    <source>
        <dbReference type="ARBA" id="ARBA00023027"/>
    </source>
</evidence>
<dbReference type="Pfam" id="PF02826">
    <property type="entry name" value="2-Hacid_dh_C"/>
    <property type="match status" value="1"/>
</dbReference>
<dbReference type="GO" id="GO:0051287">
    <property type="term" value="F:NAD binding"/>
    <property type="evidence" value="ECO:0007669"/>
    <property type="project" value="InterPro"/>
</dbReference>
<evidence type="ECO:0000313" key="5">
    <source>
        <dbReference type="Proteomes" id="UP000475214"/>
    </source>
</evidence>
<comment type="caution">
    <text evidence="4">The sequence shown here is derived from an EMBL/GenBank/DDBJ whole genome shotgun (WGS) entry which is preliminary data.</text>
</comment>
<name>A0A6L9SDS7_9ACTN</name>
<evidence type="ECO:0000256" key="1">
    <source>
        <dbReference type="ARBA" id="ARBA00023002"/>
    </source>
</evidence>
<evidence type="ECO:0000313" key="4">
    <source>
        <dbReference type="EMBL" id="NEE02708.1"/>
    </source>
</evidence>
<dbReference type="Proteomes" id="UP000475214">
    <property type="component" value="Unassembled WGS sequence"/>
</dbReference>
<dbReference type="Gene3D" id="3.40.50.720">
    <property type="entry name" value="NAD(P)-binding Rossmann-like Domain"/>
    <property type="match status" value="2"/>
</dbReference>
<accession>A0A6L9SDS7</accession>
<dbReference type="InterPro" id="IPR006140">
    <property type="entry name" value="D-isomer_DH_NAD-bd"/>
</dbReference>
<dbReference type="GO" id="GO:0005829">
    <property type="term" value="C:cytosol"/>
    <property type="evidence" value="ECO:0007669"/>
    <property type="project" value="TreeGrafter"/>
</dbReference>
<gene>
    <name evidence="4" type="ORF">G1H10_21315</name>
</gene>
<feature type="domain" description="D-isomer specific 2-hydroxyacid dehydrogenase NAD-binding" evidence="3">
    <location>
        <begin position="134"/>
        <end position="296"/>
    </location>
</feature>
<dbReference type="SUPFAM" id="SSF51735">
    <property type="entry name" value="NAD(P)-binding Rossmann-fold domains"/>
    <property type="match status" value="1"/>
</dbReference>
<dbReference type="CDD" id="cd12167">
    <property type="entry name" value="2-Hacid_dh_8"/>
    <property type="match status" value="1"/>
</dbReference>
<dbReference type="GO" id="GO:0016618">
    <property type="term" value="F:hydroxypyruvate reductase [NAD(P)H] activity"/>
    <property type="evidence" value="ECO:0007669"/>
    <property type="project" value="TreeGrafter"/>
</dbReference>
<dbReference type="EMBL" id="JAAGOA010000016">
    <property type="protein sequence ID" value="NEE02708.1"/>
    <property type="molecule type" value="Genomic_DNA"/>
</dbReference>
<reference evidence="4 5" key="1">
    <citation type="submission" date="2020-02" db="EMBL/GenBank/DDBJ databases">
        <authorList>
            <person name="Li X.-J."/>
            <person name="Han X.-M."/>
        </authorList>
    </citation>
    <scope>NUCLEOTIDE SEQUENCE [LARGE SCALE GENOMIC DNA]</scope>
    <source>
        <strain evidence="4 5">CCTCC AB 2017055</strain>
    </source>
</reference>
<evidence type="ECO:0000259" key="3">
    <source>
        <dbReference type="Pfam" id="PF02826"/>
    </source>
</evidence>
<dbReference type="AlphaFoldDB" id="A0A6L9SDS7"/>
<sequence length="336" mass="36754">MADRPPALFVMRPDLPPLLFPRDTTMQRLRELVSIGEPAVGARFDDPGLAGVLSSVEILITGWECPPLDTDALRAMPRLRAVLHAAGSVKGHLTREFWERGIPVSSAASANAMPVAEYTLAAILWAGKGLFGLRERYRAERRFTIGELVDGVGNFRRKVGIVGASRIGRRVIELLRRFDVEIYLTDPYLDADSADALGATLVDLETMLAECDIVSLHAPETPETRHLLDDKRLKLLRDGATVINTARGALIDTDALIPHLVDGRISAVLDVTDPEPLPADSILFVLPNVVLTPHVAGSHGNELVRLGETVVAELDRLISGRPFHHEVHLSQLDRQA</sequence>
<dbReference type="InterPro" id="IPR036291">
    <property type="entry name" value="NAD(P)-bd_dom_sf"/>
</dbReference>
<dbReference type="PANTHER" id="PTHR10996">
    <property type="entry name" value="2-HYDROXYACID DEHYDROGENASE-RELATED"/>
    <property type="match status" value="1"/>
</dbReference>
<keyword evidence="5" id="KW-1185">Reference proteome</keyword>
<protein>
    <submittedName>
        <fullName evidence="4">Hydroxyacid dehydrogenase</fullName>
    </submittedName>
</protein>
<proteinExistence type="predicted"/>
<dbReference type="RefSeq" id="WP_163741513.1">
    <property type="nucleotide sequence ID" value="NZ_JAAGOA010000016.1"/>
</dbReference>
<dbReference type="PANTHER" id="PTHR10996:SF178">
    <property type="entry name" value="2-HYDROXYACID DEHYDROGENASE YGL185C-RELATED"/>
    <property type="match status" value="1"/>
</dbReference>
<dbReference type="InterPro" id="IPR050223">
    <property type="entry name" value="D-isomer_2-hydroxyacid_DH"/>
</dbReference>
<dbReference type="InterPro" id="IPR029753">
    <property type="entry name" value="D-isomer_DH_CS"/>
</dbReference>
<keyword evidence="2" id="KW-0520">NAD</keyword>